<reference evidence="2 3" key="1">
    <citation type="journal article" date="2015" name="Genome Biol. Evol.">
        <title>Phylogenomic analyses indicate that early fungi evolved digesting cell walls of algal ancestors of land plants.</title>
        <authorList>
            <person name="Chang Y."/>
            <person name="Wang S."/>
            <person name="Sekimoto S."/>
            <person name="Aerts A.L."/>
            <person name="Choi C."/>
            <person name="Clum A."/>
            <person name="LaButti K.M."/>
            <person name="Lindquist E.A."/>
            <person name="Yee Ngan C."/>
            <person name="Ohm R.A."/>
            <person name="Salamov A.A."/>
            <person name="Grigoriev I.V."/>
            <person name="Spatafora J.W."/>
            <person name="Berbee M.L."/>
        </authorList>
    </citation>
    <scope>NUCLEOTIDE SEQUENCE [LARGE SCALE GENOMIC DNA]</scope>
    <source>
        <strain evidence="2 3">NRRL 28638</strain>
    </source>
</reference>
<feature type="transmembrane region" description="Helical" evidence="1">
    <location>
        <begin position="6"/>
        <end position="28"/>
    </location>
</feature>
<dbReference type="EMBL" id="KQ964531">
    <property type="protein sequence ID" value="KXN69516.1"/>
    <property type="molecule type" value="Genomic_DNA"/>
</dbReference>
<evidence type="ECO:0000256" key="1">
    <source>
        <dbReference type="SAM" id="Phobius"/>
    </source>
</evidence>
<sequence>METSNALILIICCVIGFGLVVPIAMCYLTSRKREEICDLENYYPQVGPVDVPVHGGEFLEPLPTYEEPPHYDAVIDAPAYDRNEGGIPLEATNSNIVVNTMETAEPPTAATTTAVTTAANQ</sequence>
<name>A0A137P3A7_CONC2</name>
<evidence type="ECO:0000313" key="2">
    <source>
        <dbReference type="EMBL" id="KXN69516.1"/>
    </source>
</evidence>
<keyword evidence="1" id="KW-0472">Membrane</keyword>
<evidence type="ECO:0000313" key="3">
    <source>
        <dbReference type="Proteomes" id="UP000070444"/>
    </source>
</evidence>
<gene>
    <name evidence="2" type="ORF">CONCODRAFT_79257</name>
</gene>
<keyword evidence="3" id="KW-1185">Reference proteome</keyword>
<accession>A0A137P3A7</accession>
<proteinExistence type="predicted"/>
<dbReference type="AlphaFoldDB" id="A0A137P3A7"/>
<protein>
    <submittedName>
        <fullName evidence="2">Uncharacterized protein</fullName>
    </submittedName>
</protein>
<keyword evidence="1" id="KW-1133">Transmembrane helix</keyword>
<organism evidence="2 3">
    <name type="scientific">Conidiobolus coronatus (strain ATCC 28846 / CBS 209.66 / NRRL 28638)</name>
    <name type="common">Delacroixia coronata</name>
    <dbReference type="NCBI Taxonomy" id="796925"/>
    <lineage>
        <taxon>Eukaryota</taxon>
        <taxon>Fungi</taxon>
        <taxon>Fungi incertae sedis</taxon>
        <taxon>Zoopagomycota</taxon>
        <taxon>Entomophthoromycotina</taxon>
        <taxon>Entomophthoromycetes</taxon>
        <taxon>Entomophthorales</taxon>
        <taxon>Ancylistaceae</taxon>
        <taxon>Conidiobolus</taxon>
    </lineage>
</organism>
<dbReference type="Proteomes" id="UP000070444">
    <property type="component" value="Unassembled WGS sequence"/>
</dbReference>
<keyword evidence="1" id="KW-0812">Transmembrane</keyword>